<protein>
    <recommendedName>
        <fullName evidence="4">Myb-like domain-containing protein</fullName>
    </recommendedName>
</protein>
<proteinExistence type="predicted"/>
<sequence length="176" mass="19248">MTAKNSESISLASPTMPTKSSSGTQIGNTKSRGKDGNILIDEDKDATSNSKYADETEWSARSNQKNSVLESTSSIGSTSTASSESAGYCHDALSERSAASSIKRSFERLSKIDLSVDRTRHEPMEYSGGWRLYDREWTQEETDVLVAFANEYIIRGGGDENGQQDNDGSAKKKRKT</sequence>
<reference evidence="2 3" key="1">
    <citation type="submission" date="2024-10" db="EMBL/GenBank/DDBJ databases">
        <title>Updated reference genomes for cyclostephanoid diatoms.</title>
        <authorList>
            <person name="Roberts W.R."/>
            <person name="Alverson A.J."/>
        </authorList>
    </citation>
    <scope>NUCLEOTIDE SEQUENCE [LARGE SCALE GENOMIC DNA]</scope>
    <source>
        <strain evidence="2 3">AJA276-08</strain>
    </source>
</reference>
<evidence type="ECO:0000313" key="2">
    <source>
        <dbReference type="EMBL" id="KAL3779398.1"/>
    </source>
</evidence>
<keyword evidence="3" id="KW-1185">Reference proteome</keyword>
<accession>A0ABD3NUL0</accession>
<dbReference type="EMBL" id="JALLAZ020001166">
    <property type="protein sequence ID" value="KAL3779398.1"/>
    <property type="molecule type" value="Genomic_DNA"/>
</dbReference>
<feature type="compositionally biased region" description="Low complexity" evidence="1">
    <location>
        <begin position="70"/>
        <end position="87"/>
    </location>
</feature>
<feature type="compositionally biased region" description="Polar residues" evidence="1">
    <location>
        <begin position="1"/>
        <end position="30"/>
    </location>
</feature>
<dbReference type="Proteomes" id="UP001530315">
    <property type="component" value="Unassembled WGS sequence"/>
</dbReference>
<organism evidence="2 3">
    <name type="scientific">Stephanodiscus triporus</name>
    <dbReference type="NCBI Taxonomy" id="2934178"/>
    <lineage>
        <taxon>Eukaryota</taxon>
        <taxon>Sar</taxon>
        <taxon>Stramenopiles</taxon>
        <taxon>Ochrophyta</taxon>
        <taxon>Bacillariophyta</taxon>
        <taxon>Coscinodiscophyceae</taxon>
        <taxon>Thalassiosirophycidae</taxon>
        <taxon>Stephanodiscales</taxon>
        <taxon>Stephanodiscaceae</taxon>
        <taxon>Stephanodiscus</taxon>
    </lineage>
</organism>
<feature type="region of interest" description="Disordered" evidence="1">
    <location>
        <begin position="155"/>
        <end position="176"/>
    </location>
</feature>
<name>A0ABD3NUL0_9STRA</name>
<evidence type="ECO:0000256" key="1">
    <source>
        <dbReference type="SAM" id="MobiDB-lite"/>
    </source>
</evidence>
<evidence type="ECO:0000313" key="3">
    <source>
        <dbReference type="Proteomes" id="UP001530315"/>
    </source>
</evidence>
<feature type="compositionally biased region" description="Polar residues" evidence="1">
    <location>
        <begin position="59"/>
        <end position="69"/>
    </location>
</feature>
<evidence type="ECO:0008006" key="4">
    <source>
        <dbReference type="Google" id="ProtNLM"/>
    </source>
</evidence>
<dbReference type="AlphaFoldDB" id="A0ABD3NUL0"/>
<comment type="caution">
    <text evidence="2">The sequence shown here is derived from an EMBL/GenBank/DDBJ whole genome shotgun (WGS) entry which is preliminary data.</text>
</comment>
<gene>
    <name evidence="2" type="ORF">ACHAW5_000662</name>
</gene>
<feature type="region of interest" description="Disordered" evidence="1">
    <location>
        <begin position="1"/>
        <end position="89"/>
    </location>
</feature>